<evidence type="ECO:0000256" key="3">
    <source>
        <dbReference type="ARBA" id="ARBA00022679"/>
    </source>
</evidence>
<keyword evidence="2" id="KW-0328">Glycosyltransferase</keyword>
<dbReference type="Pfam" id="PF13439">
    <property type="entry name" value="Glyco_transf_4"/>
    <property type="match status" value="1"/>
</dbReference>
<evidence type="ECO:0000256" key="2">
    <source>
        <dbReference type="ARBA" id="ARBA00022676"/>
    </source>
</evidence>
<gene>
    <name evidence="6" type="ORF">K3148_12860</name>
</gene>
<dbReference type="Gene3D" id="3.40.50.2000">
    <property type="entry name" value="Glycogen Phosphorylase B"/>
    <property type="match status" value="2"/>
</dbReference>
<dbReference type="InterPro" id="IPR001296">
    <property type="entry name" value="Glyco_trans_1"/>
</dbReference>
<comment type="similarity">
    <text evidence="1">Belongs to the glycosyltransferase group 1 family. Glycosyltransferase 4 subfamily.</text>
</comment>
<dbReference type="Proteomes" id="UP000824281">
    <property type="component" value="Chromosome"/>
</dbReference>
<evidence type="ECO:0000259" key="4">
    <source>
        <dbReference type="Pfam" id="PF00534"/>
    </source>
</evidence>
<reference evidence="6 7" key="1">
    <citation type="submission" date="2021-08" db="EMBL/GenBank/DDBJ databases">
        <title>Comparative Genomics Analysis of the Genus Qipengyuania Reveals Extensive Genetic Diversity and Metabolic Versatility, Including the Description of Fifteen Novel Species.</title>
        <authorList>
            <person name="Liu Y."/>
        </authorList>
    </citation>
    <scope>NUCLEOTIDE SEQUENCE [LARGE SCALE GENOMIC DNA]</scope>
    <source>
        <strain evidence="6 7">1NDH13</strain>
    </source>
</reference>
<protein>
    <submittedName>
        <fullName evidence="6">Glycosyltransferase family 4 protein</fullName>
    </submittedName>
</protein>
<evidence type="ECO:0000256" key="1">
    <source>
        <dbReference type="ARBA" id="ARBA00009481"/>
    </source>
</evidence>
<dbReference type="SUPFAM" id="SSF53756">
    <property type="entry name" value="UDP-Glycosyltransferase/glycogen phosphorylase"/>
    <property type="match status" value="1"/>
</dbReference>
<dbReference type="Pfam" id="PF00534">
    <property type="entry name" value="Glycos_transf_1"/>
    <property type="match status" value="1"/>
</dbReference>
<keyword evidence="3" id="KW-0808">Transferase</keyword>
<accession>A0ABX8ZKZ7</accession>
<dbReference type="EMBL" id="CP081295">
    <property type="protein sequence ID" value="QZD89675.1"/>
    <property type="molecule type" value="Genomic_DNA"/>
</dbReference>
<dbReference type="CDD" id="cd03801">
    <property type="entry name" value="GT4_PimA-like"/>
    <property type="match status" value="1"/>
</dbReference>
<dbReference type="PANTHER" id="PTHR12526">
    <property type="entry name" value="GLYCOSYLTRANSFERASE"/>
    <property type="match status" value="1"/>
</dbReference>
<evidence type="ECO:0000313" key="7">
    <source>
        <dbReference type="Proteomes" id="UP000824281"/>
    </source>
</evidence>
<dbReference type="PANTHER" id="PTHR12526:SF640">
    <property type="entry name" value="COLANIC ACID BIOSYNTHESIS GLYCOSYLTRANSFERASE WCAL-RELATED"/>
    <property type="match status" value="1"/>
</dbReference>
<organism evidence="6 7">
    <name type="scientific">Qipengyuania aurantiaca</name>
    <dbReference type="NCBI Taxonomy" id="2867233"/>
    <lineage>
        <taxon>Bacteria</taxon>
        <taxon>Pseudomonadati</taxon>
        <taxon>Pseudomonadota</taxon>
        <taxon>Alphaproteobacteria</taxon>
        <taxon>Sphingomonadales</taxon>
        <taxon>Erythrobacteraceae</taxon>
        <taxon>Qipengyuania</taxon>
    </lineage>
</organism>
<evidence type="ECO:0000259" key="5">
    <source>
        <dbReference type="Pfam" id="PF13439"/>
    </source>
</evidence>
<evidence type="ECO:0000313" key="6">
    <source>
        <dbReference type="EMBL" id="QZD89675.1"/>
    </source>
</evidence>
<keyword evidence="7" id="KW-1185">Reference proteome</keyword>
<feature type="domain" description="Glycosyltransferase subfamily 4-like N-terminal" evidence="5">
    <location>
        <begin position="26"/>
        <end position="165"/>
    </location>
</feature>
<proteinExistence type="inferred from homology"/>
<dbReference type="RefSeq" id="WP_221425156.1">
    <property type="nucleotide sequence ID" value="NZ_CP081295.1"/>
</dbReference>
<feature type="domain" description="Glycosyl transferase family 1" evidence="4">
    <location>
        <begin position="187"/>
        <end position="338"/>
    </location>
</feature>
<name>A0ABX8ZKZ7_9SPHN</name>
<sequence>MSDAPSRIAYVINSMEGGGAQSPLPAIIRSIEANGAEVRLFALARKDGKAIPRLAEAGIEPRVFDGSLSDHLGAMRWLRRELKEFVPDAIWTSLTRATLLGQKVGRELRVPVASWQHSAFLKPWNERLLRWRRKASDFWIADSTEVAQLTRERLRLAPEKVVTWPIFAAEPDALTPARWSDGETVRIGALGRLHVSKAYDVLLEALAMLRGRDLPDFELIIGGQGPEGEALREQAEKLGLENVAFAGFVDRPGEFLAGLHLYLQPSRREGFCIAMHEAMAAGLPVVVSDVGEMPHTVDSEAMGRVVPAEDAGALAEALGELLANPQDLAAMGEAARQRVLELYPQDRFKRVAAEIVERLRQLARG</sequence>
<dbReference type="InterPro" id="IPR028098">
    <property type="entry name" value="Glyco_trans_4-like_N"/>
</dbReference>